<feature type="compositionally biased region" description="Polar residues" evidence="6">
    <location>
        <begin position="418"/>
        <end position="430"/>
    </location>
</feature>
<dbReference type="STRING" id="3218.A0A2K1JLF4"/>
<feature type="region of interest" description="Disordered" evidence="6">
    <location>
        <begin position="284"/>
        <end position="326"/>
    </location>
</feature>
<dbReference type="Gene3D" id="2.20.25.80">
    <property type="entry name" value="WRKY domain"/>
    <property type="match status" value="1"/>
</dbReference>
<dbReference type="PaxDb" id="3218-PP1S5_354V6.1"/>
<dbReference type="SUPFAM" id="SSF118290">
    <property type="entry name" value="WRKY DNA-binding domain"/>
    <property type="match status" value="1"/>
</dbReference>
<dbReference type="RefSeq" id="XP_024392984.1">
    <property type="nucleotide sequence ID" value="XM_024537216.2"/>
</dbReference>
<reference evidence="8 10" key="1">
    <citation type="journal article" date="2008" name="Science">
        <title>The Physcomitrella genome reveals evolutionary insights into the conquest of land by plants.</title>
        <authorList>
            <person name="Rensing S."/>
            <person name="Lang D."/>
            <person name="Zimmer A."/>
            <person name="Terry A."/>
            <person name="Salamov A."/>
            <person name="Shapiro H."/>
            <person name="Nishiyama T."/>
            <person name="Perroud P.-F."/>
            <person name="Lindquist E."/>
            <person name="Kamisugi Y."/>
            <person name="Tanahashi T."/>
            <person name="Sakakibara K."/>
            <person name="Fujita T."/>
            <person name="Oishi K."/>
            <person name="Shin-I T."/>
            <person name="Kuroki Y."/>
            <person name="Toyoda A."/>
            <person name="Suzuki Y."/>
            <person name="Hashimoto A."/>
            <person name="Yamaguchi K."/>
            <person name="Sugano A."/>
            <person name="Kohara Y."/>
            <person name="Fujiyama A."/>
            <person name="Anterola A."/>
            <person name="Aoki S."/>
            <person name="Ashton N."/>
            <person name="Barbazuk W.B."/>
            <person name="Barker E."/>
            <person name="Bennetzen J."/>
            <person name="Bezanilla M."/>
            <person name="Blankenship R."/>
            <person name="Cho S.H."/>
            <person name="Dutcher S."/>
            <person name="Estelle M."/>
            <person name="Fawcett J.A."/>
            <person name="Gundlach H."/>
            <person name="Hanada K."/>
            <person name="Heyl A."/>
            <person name="Hicks K.A."/>
            <person name="Hugh J."/>
            <person name="Lohr M."/>
            <person name="Mayer K."/>
            <person name="Melkozernov A."/>
            <person name="Murata T."/>
            <person name="Nelson D."/>
            <person name="Pils B."/>
            <person name="Prigge M."/>
            <person name="Reiss B."/>
            <person name="Renner T."/>
            <person name="Rombauts S."/>
            <person name="Rushton P."/>
            <person name="Sanderfoot A."/>
            <person name="Schween G."/>
            <person name="Shiu S.-H."/>
            <person name="Stueber K."/>
            <person name="Theodoulou F.L."/>
            <person name="Tu H."/>
            <person name="Van de Peer Y."/>
            <person name="Verrier P.J."/>
            <person name="Waters E."/>
            <person name="Wood A."/>
            <person name="Yang L."/>
            <person name="Cove D."/>
            <person name="Cuming A."/>
            <person name="Hasebe M."/>
            <person name="Lucas S."/>
            <person name="Mishler D.B."/>
            <person name="Reski R."/>
            <person name="Grigoriev I."/>
            <person name="Quatrano R.S."/>
            <person name="Boore J.L."/>
        </authorList>
    </citation>
    <scope>NUCLEOTIDE SEQUENCE [LARGE SCALE GENOMIC DNA]</scope>
    <source>
        <strain evidence="9 10">cv. Gransden 2004</strain>
    </source>
</reference>
<keyword evidence="5" id="KW-0539">Nucleus</keyword>
<feature type="region of interest" description="Disordered" evidence="6">
    <location>
        <begin position="1"/>
        <end position="86"/>
    </location>
</feature>
<dbReference type="InterPro" id="IPR044810">
    <property type="entry name" value="WRKY_plant"/>
</dbReference>
<evidence type="ECO:0000256" key="5">
    <source>
        <dbReference type="ARBA" id="ARBA00023242"/>
    </source>
</evidence>
<dbReference type="SMART" id="SM00774">
    <property type="entry name" value="WRKY"/>
    <property type="match status" value="1"/>
</dbReference>
<dbReference type="EMBL" id="ABEU02000013">
    <property type="protein sequence ID" value="PNR42380.1"/>
    <property type="molecule type" value="Genomic_DNA"/>
</dbReference>
<comment type="subcellular location">
    <subcellularLocation>
        <location evidence="1">Nucleus</location>
    </subcellularLocation>
</comment>
<evidence type="ECO:0000313" key="8">
    <source>
        <dbReference type="EMBL" id="PNR42380.1"/>
    </source>
</evidence>
<dbReference type="FunFam" id="2.20.25.80:FF:000003">
    <property type="entry name" value="WRKY transcription factor 57"/>
    <property type="match status" value="1"/>
</dbReference>
<dbReference type="Gramene" id="Pp3c13_10830V3.2">
    <property type="protein sequence ID" value="Pp3c13_10830V3.2"/>
    <property type="gene ID" value="Pp3c13_10830"/>
</dbReference>
<feature type="region of interest" description="Disordered" evidence="6">
    <location>
        <begin position="196"/>
        <end position="269"/>
    </location>
</feature>
<dbReference type="GO" id="GO:0005634">
    <property type="term" value="C:nucleus"/>
    <property type="evidence" value="ECO:0000318"/>
    <property type="project" value="GO_Central"/>
</dbReference>
<keyword evidence="3" id="KW-0238">DNA-binding</keyword>
<dbReference type="InterPro" id="IPR003657">
    <property type="entry name" value="WRKY_dom"/>
</dbReference>
<evidence type="ECO:0000256" key="2">
    <source>
        <dbReference type="ARBA" id="ARBA00023015"/>
    </source>
</evidence>
<dbReference type="PANTHER" id="PTHR31221">
    <property type="entry name" value="WRKY TRANSCRIPTION FACTOR PROTEIN 1-RELATED"/>
    <property type="match status" value="1"/>
</dbReference>
<sequence>MSEMTREGEGEQPQAETDPSSIFDQLIIDEDVQISNSPRRKDGKKRAAKPARSPSSLTVSPPPRDNSAFFQPQQQQQPSYLSSPPPFDMSIFMPSPTAPWIKFPLVLHSPQSVDSHCLNLPNSTGGNLTPNHNVQLSAAPFDQLSPPDSDLLDSSPEYPWFPAPQNASPSASNFGPLLQLLNLSPMAVKVGERSLPDMSSYNGDMNSVAASSGMSSDAVSNQESSSRRGRSPSPTPSRLSDVSPMNSPLTSTPNSPFDSPFGSEGGYFSDGGTPIDIIGVLERSVSSSKRKTPDRALDESEETQSLDEPDTKKQATKKEKKGTVKLNKRVREPRYAIQTRSEVDVLEDGYKWRKYGQKAVKNSTHPRSYYRCTSHTCPVRKRIERKADDPGLVITTYEGTHNHLSPVTEAANAVAASLKNSDTSSNTAPSEENRAAAGTSFPFPPIQERNEFDLSVQIRSGEIDLDAANRDVTPAANAMSQASQSLPAGPHMPHIPTSTDSYRVHNPPQTLNQAQLEAERLLKELQGPMPASMVIPDPQLGRSSQEMFDLSNPLPHAQSYQGLLDDMLRQSGQHHL</sequence>
<dbReference type="GO" id="GO:0006355">
    <property type="term" value="P:regulation of DNA-templated transcription"/>
    <property type="evidence" value="ECO:0000318"/>
    <property type="project" value="GO_Central"/>
</dbReference>
<dbReference type="PANTHER" id="PTHR31221:SF334">
    <property type="entry name" value="WRKY TRANSCRIPTION FACTOR 57-RELATED"/>
    <property type="match status" value="1"/>
</dbReference>
<dbReference type="AlphaFoldDB" id="A0A2K1JLF4"/>
<evidence type="ECO:0000313" key="10">
    <source>
        <dbReference type="Proteomes" id="UP000006727"/>
    </source>
</evidence>
<gene>
    <name evidence="9" type="primary">LOC112290668</name>
    <name evidence="8" type="ORF">PHYPA_017209</name>
</gene>
<evidence type="ECO:0000256" key="3">
    <source>
        <dbReference type="ARBA" id="ARBA00023125"/>
    </source>
</evidence>
<keyword evidence="2" id="KW-0805">Transcription regulation</keyword>
<protein>
    <recommendedName>
        <fullName evidence="7">WRKY domain-containing protein</fullName>
    </recommendedName>
</protein>
<dbReference type="PROSITE" id="PS50811">
    <property type="entry name" value="WRKY"/>
    <property type="match status" value="1"/>
</dbReference>
<dbReference type="RefSeq" id="XP_024392983.1">
    <property type="nucleotide sequence ID" value="XM_024537215.2"/>
</dbReference>
<feature type="compositionally biased region" description="Acidic residues" evidence="6">
    <location>
        <begin position="299"/>
        <end position="308"/>
    </location>
</feature>
<evidence type="ECO:0000313" key="9">
    <source>
        <dbReference type="EnsemblPlants" id="Pp3c13_10830V3.1"/>
    </source>
</evidence>
<feature type="region of interest" description="Disordered" evidence="6">
    <location>
        <begin position="416"/>
        <end position="445"/>
    </location>
</feature>
<dbReference type="OrthoDB" id="693960at2759"/>
<feature type="domain" description="WRKY" evidence="7">
    <location>
        <begin position="341"/>
        <end position="406"/>
    </location>
</feature>
<accession>A0A2K1JLF4</accession>
<reference evidence="8 10" key="2">
    <citation type="journal article" date="2018" name="Plant J.">
        <title>The Physcomitrella patens chromosome-scale assembly reveals moss genome structure and evolution.</title>
        <authorList>
            <person name="Lang D."/>
            <person name="Ullrich K.K."/>
            <person name="Murat F."/>
            <person name="Fuchs J."/>
            <person name="Jenkins J."/>
            <person name="Haas F.B."/>
            <person name="Piednoel M."/>
            <person name="Gundlach H."/>
            <person name="Van Bel M."/>
            <person name="Meyberg R."/>
            <person name="Vives C."/>
            <person name="Morata J."/>
            <person name="Symeonidi A."/>
            <person name="Hiss M."/>
            <person name="Muchero W."/>
            <person name="Kamisugi Y."/>
            <person name="Saleh O."/>
            <person name="Blanc G."/>
            <person name="Decker E.L."/>
            <person name="van Gessel N."/>
            <person name="Grimwood J."/>
            <person name="Hayes R.D."/>
            <person name="Graham S.W."/>
            <person name="Gunter L.E."/>
            <person name="McDaniel S.F."/>
            <person name="Hoernstein S.N.W."/>
            <person name="Larsson A."/>
            <person name="Li F.W."/>
            <person name="Perroud P.F."/>
            <person name="Phillips J."/>
            <person name="Ranjan P."/>
            <person name="Rokshar D.S."/>
            <person name="Rothfels C.J."/>
            <person name="Schneider L."/>
            <person name="Shu S."/>
            <person name="Stevenson D.W."/>
            <person name="Thummler F."/>
            <person name="Tillich M."/>
            <person name="Villarreal Aguilar J.C."/>
            <person name="Widiez T."/>
            <person name="Wong G.K."/>
            <person name="Wymore A."/>
            <person name="Zhang Y."/>
            <person name="Zimmer A.D."/>
            <person name="Quatrano R.S."/>
            <person name="Mayer K.F.X."/>
            <person name="Goodstein D."/>
            <person name="Casacuberta J.M."/>
            <person name="Vandepoele K."/>
            <person name="Reski R."/>
            <person name="Cuming A.C."/>
            <person name="Tuskan G.A."/>
            <person name="Maumus F."/>
            <person name="Salse J."/>
            <person name="Schmutz J."/>
            <person name="Rensing S.A."/>
        </authorList>
    </citation>
    <scope>NUCLEOTIDE SEQUENCE [LARGE SCALE GENOMIC DNA]</scope>
    <source>
        <strain evidence="9 10">cv. Gransden 2004</strain>
    </source>
</reference>
<feature type="compositionally biased region" description="Polar residues" evidence="6">
    <location>
        <begin position="197"/>
        <end position="223"/>
    </location>
</feature>
<feature type="compositionally biased region" description="Low complexity" evidence="6">
    <location>
        <begin position="69"/>
        <end position="82"/>
    </location>
</feature>
<evidence type="ECO:0000256" key="4">
    <source>
        <dbReference type="ARBA" id="ARBA00023163"/>
    </source>
</evidence>
<dbReference type="EnsemblPlants" id="Pp3c13_10830V3.1">
    <property type="protein sequence ID" value="Pp3c13_10830V3.1"/>
    <property type="gene ID" value="Pp3c13_10830"/>
</dbReference>
<dbReference type="Pfam" id="PF03106">
    <property type="entry name" value="WRKY"/>
    <property type="match status" value="1"/>
</dbReference>
<name>A0A2K1JLF4_PHYPA</name>
<organism evidence="8">
    <name type="scientific">Physcomitrium patens</name>
    <name type="common">Spreading-leaved earth moss</name>
    <name type="synonym">Physcomitrella patens</name>
    <dbReference type="NCBI Taxonomy" id="3218"/>
    <lineage>
        <taxon>Eukaryota</taxon>
        <taxon>Viridiplantae</taxon>
        <taxon>Streptophyta</taxon>
        <taxon>Embryophyta</taxon>
        <taxon>Bryophyta</taxon>
        <taxon>Bryophytina</taxon>
        <taxon>Bryopsida</taxon>
        <taxon>Funariidae</taxon>
        <taxon>Funariales</taxon>
        <taxon>Funariaceae</taxon>
        <taxon>Physcomitrium</taxon>
    </lineage>
</organism>
<dbReference type="Proteomes" id="UP000006727">
    <property type="component" value="Chromosome 13"/>
</dbReference>
<dbReference type="GO" id="GO:0000976">
    <property type="term" value="F:transcription cis-regulatory region binding"/>
    <property type="evidence" value="ECO:0000318"/>
    <property type="project" value="GO_Central"/>
</dbReference>
<evidence type="ECO:0000259" key="7">
    <source>
        <dbReference type="PROSITE" id="PS50811"/>
    </source>
</evidence>
<dbReference type="InterPro" id="IPR036576">
    <property type="entry name" value="WRKY_dom_sf"/>
</dbReference>
<proteinExistence type="predicted"/>
<keyword evidence="4" id="KW-0804">Transcription</keyword>
<feature type="compositionally biased region" description="Polar residues" evidence="6">
    <location>
        <begin position="243"/>
        <end position="257"/>
    </location>
</feature>
<dbReference type="GO" id="GO:0003700">
    <property type="term" value="F:DNA-binding transcription factor activity"/>
    <property type="evidence" value="ECO:0000318"/>
    <property type="project" value="GO_Central"/>
</dbReference>
<dbReference type="Gramene" id="Pp3c13_10830V3.1">
    <property type="protein sequence ID" value="Pp3c13_10830V3.1"/>
    <property type="gene ID" value="Pp3c13_10830"/>
</dbReference>
<dbReference type="EnsemblPlants" id="Pp3c13_10830V3.2">
    <property type="protein sequence ID" value="Pp3c13_10830V3.2"/>
    <property type="gene ID" value="Pp3c13_10830"/>
</dbReference>
<dbReference type="GeneID" id="112290668"/>
<feature type="compositionally biased region" description="Polar residues" evidence="6">
    <location>
        <begin position="14"/>
        <end position="23"/>
    </location>
</feature>
<evidence type="ECO:0000256" key="6">
    <source>
        <dbReference type="SAM" id="MobiDB-lite"/>
    </source>
</evidence>
<evidence type="ECO:0000256" key="1">
    <source>
        <dbReference type="ARBA" id="ARBA00004123"/>
    </source>
</evidence>
<keyword evidence="10" id="KW-1185">Reference proteome</keyword>
<reference evidence="9" key="3">
    <citation type="submission" date="2020-12" db="UniProtKB">
        <authorList>
            <consortium name="EnsemblPlants"/>
        </authorList>
    </citation>
    <scope>IDENTIFICATION</scope>
</reference>